<dbReference type="InterPro" id="IPR001199">
    <property type="entry name" value="Cyt_B5-like_heme/steroid-bd"/>
</dbReference>
<gene>
    <name evidence="3" type="ORF">LJD61_08570</name>
</gene>
<reference evidence="3 4" key="1">
    <citation type="submission" date="2021-10" db="EMBL/GenBank/DDBJ databases">
        <title>Lutispora strain m25 sp. nov., a thermophilic, non-spore-forming bacterium isolated from a lab-scale methanogenic bioreactor digesting anaerobic sludge.</title>
        <authorList>
            <person name="El Houari A."/>
            <person name="Mcdonald J."/>
        </authorList>
    </citation>
    <scope>NUCLEOTIDE SEQUENCE [LARGE SCALE GENOMIC DNA]</scope>
    <source>
        <strain evidence="4">m25</strain>
    </source>
</reference>
<dbReference type="EMBL" id="JAJEKE010000006">
    <property type="protein sequence ID" value="MCQ1529605.1"/>
    <property type="molecule type" value="Genomic_DNA"/>
</dbReference>
<dbReference type="SMART" id="SM01117">
    <property type="entry name" value="Cyt-b5"/>
    <property type="match status" value="1"/>
</dbReference>
<sequence length="102" mass="11566">MWNCPLYRRCLRCYYYNLGHKMMRAYRKEFTLDELAMYNGSGGRPAYVAVNSIVYDVSNEAFWGGGTHFGLYAGKDLTSQFLSCHGNPKILSVLPKVGIIKA</sequence>
<protein>
    <recommendedName>
        <fullName evidence="2">Cytochrome b5 heme-binding domain-containing protein</fullName>
    </recommendedName>
</protein>
<dbReference type="PANTHER" id="PTHR10281">
    <property type="entry name" value="MEMBRANE-ASSOCIATED PROGESTERONE RECEPTOR COMPONENT-RELATED"/>
    <property type="match status" value="1"/>
</dbReference>
<name>A0ABT1NEA8_9FIRM</name>
<dbReference type="InterPro" id="IPR050577">
    <property type="entry name" value="MAPR/NEUFC/NENF-like"/>
</dbReference>
<evidence type="ECO:0000313" key="4">
    <source>
        <dbReference type="Proteomes" id="UP001651880"/>
    </source>
</evidence>
<dbReference type="RefSeq" id="WP_255227119.1">
    <property type="nucleotide sequence ID" value="NZ_JAJEKE010000006.1"/>
</dbReference>
<comment type="similarity">
    <text evidence="1">Belongs to the cytochrome b5 family. MAPR subfamily.</text>
</comment>
<dbReference type="SUPFAM" id="SSF55856">
    <property type="entry name" value="Cytochrome b5-like heme/steroid binding domain"/>
    <property type="match status" value="1"/>
</dbReference>
<dbReference type="InterPro" id="IPR036400">
    <property type="entry name" value="Cyt_B5-like_heme/steroid_sf"/>
</dbReference>
<evidence type="ECO:0000259" key="2">
    <source>
        <dbReference type="SMART" id="SM01117"/>
    </source>
</evidence>
<dbReference type="PANTHER" id="PTHR10281:SF76">
    <property type="entry name" value="CALCUTTA CUP-RELATED"/>
    <property type="match status" value="1"/>
</dbReference>
<proteinExistence type="inferred from homology"/>
<evidence type="ECO:0000256" key="1">
    <source>
        <dbReference type="ARBA" id="ARBA00038357"/>
    </source>
</evidence>
<feature type="domain" description="Cytochrome b5 heme-binding" evidence="2">
    <location>
        <begin position="30"/>
        <end position="101"/>
    </location>
</feature>
<comment type="caution">
    <text evidence="3">The sequence shown here is derived from an EMBL/GenBank/DDBJ whole genome shotgun (WGS) entry which is preliminary data.</text>
</comment>
<dbReference type="Proteomes" id="UP001651880">
    <property type="component" value="Unassembled WGS sequence"/>
</dbReference>
<dbReference type="Gene3D" id="3.10.120.10">
    <property type="entry name" value="Cytochrome b5-like heme/steroid binding domain"/>
    <property type="match status" value="1"/>
</dbReference>
<accession>A0ABT1NEA8</accession>
<keyword evidence="4" id="KW-1185">Reference proteome</keyword>
<dbReference type="Pfam" id="PF00173">
    <property type="entry name" value="Cyt-b5"/>
    <property type="match status" value="1"/>
</dbReference>
<organism evidence="3 4">
    <name type="scientific">Lutispora saccharofermentans</name>
    <dbReference type="NCBI Taxonomy" id="3024236"/>
    <lineage>
        <taxon>Bacteria</taxon>
        <taxon>Bacillati</taxon>
        <taxon>Bacillota</taxon>
        <taxon>Clostridia</taxon>
        <taxon>Lutisporales</taxon>
        <taxon>Lutisporaceae</taxon>
        <taxon>Lutispora</taxon>
    </lineage>
</organism>
<evidence type="ECO:0000313" key="3">
    <source>
        <dbReference type="EMBL" id="MCQ1529605.1"/>
    </source>
</evidence>